<name>A0A5K7X4T5_9BACL</name>
<evidence type="ECO:0000313" key="2">
    <source>
        <dbReference type="Proteomes" id="UP000326951"/>
    </source>
</evidence>
<dbReference type="Proteomes" id="UP000326951">
    <property type="component" value="Chromosome"/>
</dbReference>
<proteinExistence type="predicted"/>
<gene>
    <name evidence="1" type="ORF">St703_24250</name>
</gene>
<sequence length="60" mass="7022">MEKNYASMNVDGLRKEYHDMWLPAMRASERRTPVKIKINVKTTIFLIQYIVRDVPGGLNI</sequence>
<organism evidence="1 2">
    <name type="scientific">Sporolactobacillus terrae</name>
    <dbReference type="NCBI Taxonomy" id="269673"/>
    <lineage>
        <taxon>Bacteria</taxon>
        <taxon>Bacillati</taxon>
        <taxon>Bacillota</taxon>
        <taxon>Bacilli</taxon>
        <taxon>Bacillales</taxon>
        <taxon>Sporolactobacillaceae</taxon>
        <taxon>Sporolactobacillus</taxon>
    </lineage>
</organism>
<evidence type="ECO:0000313" key="1">
    <source>
        <dbReference type="EMBL" id="BBN99720.1"/>
    </source>
</evidence>
<dbReference type="EMBL" id="AP021853">
    <property type="protein sequence ID" value="BBN99720.1"/>
    <property type="molecule type" value="Genomic_DNA"/>
</dbReference>
<dbReference type="AlphaFoldDB" id="A0A5K7X4T5"/>
<accession>A0A5K7X4T5</accession>
<protein>
    <submittedName>
        <fullName evidence="1">Uncharacterized protein</fullName>
    </submittedName>
</protein>
<reference evidence="1 2" key="1">
    <citation type="submission" date="2019-09" db="EMBL/GenBank/DDBJ databases">
        <title>Complete genome sequence of Sporolactobacillus terrae 70-3.</title>
        <authorList>
            <person name="Tanaka N."/>
            <person name="Shiwa Y."/>
            <person name="Fujita N."/>
            <person name="Tanasupawat S."/>
        </authorList>
    </citation>
    <scope>NUCLEOTIDE SEQUENCE [LARGE SCALE GENOMIC DNA]</scope>
    <source>
        <strain evidence="1 2">70-3</strain>
    </source>
</reference>